<dbReference type="InterPro" id="IPR036047">
    <property type="entry name" value="F-box-like_dom_sf"/>
</dbReference>
<dbReference type="HOGENOM" id="CLU_032521_2_1_1"/>
<reference evidence="2" key="2">
    <citation type="submission" date="2015-03" db="UniProtKB">
        <authorList>
            <consortium name="EnsemblPlants"/>
        </authorList>
    </citation>
    <scope>IDENTIFICATION</scope>
</reference>
<dbReference type="Proteomes" id="UP000032141">
    <property type="component" value="Chromosome C6"/>
</dbReference>
<dbReference type="EnsemblPlants" id="Bo6g098870.1">
    <property type="protein sequence ID" value="Bo6g098870.1"/>
    <property type="gene ID" value="Bo6g098870"/>
</dbReference>
<dbReference type="Gramene" id="Bo6g098870.1">
    <property type="protein sequence ID" value="Bo6g098870.1"/>
    <property type="gene ID" value="Bo6g098870"/>
</dbReference>
<evidence type="ECO:0000313" key="3">
    <source>
        <dbReference type="Proteomes" id="UP000032141"/>
    </source>
</evidence>
<name>A0A0D3CY31_BRAOL</name>
<dbReference type="Pfam" id="PF25210">
    <property type="entry name" value="Kelch_FKB95"/>
    <property type="match status" value="1"/>
</dbReference>
<dbReference type="SMART" id="SM00256">
    <property type="entry name" value="FBOX"/>
    <property type="match status" value="1"/>
</dbReference>
<dbReference type="STRING" id="109376.A0A0D3CY31"/>
<dbReference type="SUPFAM" id="SSF117281">
    <property type="entry name" value="Kelch motif"/>
    <property type="match status" value="1"/>
</dbReference>
<dbReference type="InterPro" id="IPR050354">
    <property type="entry name" value="F-box/kelch-repeat_ARATH"/>
</dbReference>
<dbReference type="InterPro" id="IPR001810">
    <property type="entry name" value="F-box_dom"/>
</dbReference>
<organism evidence="2 3">
    <name type="scientific">Brassica oleracea var. oleracea</name>
    <dbReference type="NCBI Taxonomy" id="109376"/>
    <lineage>
        <taxon>Eukaryota</taxon>
        <taxon>Viridiplantae</taxon>
        <taxon>Streptophyta</taxon>
        <taxon>Embryophyta</taxon>
        <taxon>Tracheophyta</taxon>
        <taxon>Spermatophyta</taxon>
        <taxon>Magnoliopsida</taxon>
        <taxon>eudicotyledons</taxon>
        <taxon>Gunneridae</taxon>
        <taxon>Pentapetalae</taxon>
        <taxon>rosids</taxon>
        <taxon>malvids</taxon>
        <taxon>Brassicales</taxon>
        <taxon>Brassicaceae</taxon>
        <taxon>Brassiceae</taxon>
        <taxon>Brassica</taxon>
    </lineage>
</organism>
<dbReference type="CDD" id="cd22152">
    <property type="entry name" value="F-box_AtAFR-like"/>
    <property type="match status" value="1"/>
</dbReference>
<dbReference type="InterPro" id="IPR015915">
    <property type="entry name" value="Kelch-typ_b-propeller"/>
</dbReference>
<proteinExistence type="predicted"/>
<evidence type="ECO:0000259" key="1">
    <source>
        <dbReference type="PROSITE" id="PS50181"/>
    </source>
</evidence>
<keyword evidence="3" id="KW-1185">Reference proteome</keyword>
<dbReference type="eggNOG" id="KOG1072">
    <property type="taxonomic scope" value="Eukaryota"/>
</dbReference>
<dbReference type="InterPro" id="IPR057499">
    <property type="entry name" value="Kelch_FKB95"/>
</dbReference>
<evidence type="ECO:0000313" key="2">
    <source>
        <dbReference type="EnsemblPlants" id="Bo6g098870.1"/>
    </source>
</evidence>
<dbReference type="OMA" id="VMEICDG"/>
<dbReference type="PROSITE" id="PS50181">
    <property type="entry name" value="FBOX"/>
    <property type="match status" value="1"/>
</dbReference>
<accession>A0A0D3CY31</accession>
<sequence length="253" mass="28859">MDGDAENDRNLRFCNLHTSSNSRAEKKQPSSSSLITSLQEDVVVDILARVPRRDYPKVSLVSKYFRSLVSSPDIYARRSSLGCTEHCLYVVLYEDNRMDRLYTLRQKEKDKGLVLISGLPDMPRDGSFVAVGSRIYVFCGMMISSAFFIDCTSHTVQHLPKMPVPMSALLADVIAWRIYVFGYFGTDQKSHAMVVFDTETLLWEDGMTNVMEICDGCLVVMAGKMYMRDFDNSFAYDPKERKWETDELLSSKL</sequence>
<reference evidence="2 3" key="1">
    <citation type="journal article" date="2014" name="Genome Biol.">
        <title>Transcriptome and methylome profiling reveals relics of genome dominance in the mesopolyploid Brassica oleracea.</title>
        <authorList>
            <person name="Parkin I.A."/>
            <person name="Koh C."/>
            <person name="Tang H."/>
            <person name="Robinson S.J."/>
            <person name="Kagale S."/>
            <person name="Clarke W.E."/>
            <person name="Town C.D."/>
            <person name="Nixon J."/>
            <person name="Krishnakumar V."/>
            <person name="Bidwell S.L."/>
            <person name="Denoeud F."/>
            <person name="Belcram H."/>
            <person name="Links M.G."/>
            <person name="Just J."/>
            <person name="Clarke C."/>
            <person name="Bender T."/>
            <person name="Huebert T."/>
            <person name="Mason A.S."/>
            <person name="Pires J.C."/>
            <person name="Barker G."/>
            <person name="Moore J."/>
            <person name="Walley P.G."/>
            <person name="Manoli S."/>
            <person name="Batley J."/>
            <person name="Edwards D."/>
            <person name="Nelson M.N."/>
            <person name="Wang X."/>
            <person name="Paterson A.H."/>
            <person name="King G."/>
            <person name="Bancroft I."/>
            <person name="Chalhoub B."/>
            <person name="Sharpe A.G."/>
        </authorList>
    </citation>
    <scope>NUCLEOTIDE SEQUENCE</scope>
    <source>
        <strain evidence="2 3">cv. TO1000</strain>
    </source>
</reference>
<dbReference type="Pfam" id="PF00646">
    <property type="entry name" value="F-box"/>
    <property type="match status" value="1"/>
</dbReference>
<dbReference type="PANTHER" id="PTHR24414:SF141">
    <property type="entry name" value="GENOME ASSEMBLY, CHROMOSOME: A07"/>
    <property type="match status" value="1"/>
</dbReference>
<protein>
    <recommendedName>
        <fullName evidence="1">F-box domain-containing protein</fullName>
    </recommendedName>
</protein>
<feature type="domain" description="F-box" evidence="1">
    <location>
        <begin position="32"/>
        <end position="78"/>
    </location>
</feature>
<dbReference type="PANTHER" id="PTHR24414">
    <property type="entry name" value="F-BOX/KELCH-REPEAT PROTEIN SKIP4"/>
    <property type="match status" value="1"/>
</dbReference>
<dbReference type="Gene3D" id="2.120.10.80">
    <property type="entry name" value="Kelch-type beta propeller"/>
    <property type="match status" value="1"/>
</dbReference>
<dbReference type="AlphaFoldDB" id="A0A0D3CY31"/>
<dbReference type="SUPFAM" id="SSF81383">
    <property type="entry name" value="F-box domain"/>
    <property type="match status" value="1"/>
</dbReference>